<evidence type="ECO:0000313" key="1">
    <source>
        <dbReference type="EMBL" id="AIJ10628.1"/>
    </source>
</evidence>
<sequence>MVEGFDQKMTLHRLAEWSQSANYDLVSSVFDLVDMFNSVILCNALLRSDSFG</sequence>
<dbReference type="EMBL" id="CP006665">
    <property type="protein sequence ID" value="AIJ10628.1"/>
    <property type="molecule type" value="Genomic_DNA"/>
</dbReference>
<dbReference type="AlphaFoldDB" id="A0A076LVV1"/>
<dbReference type="KEGG" id="ete:ETEE_p1037"/>
<protein>
    <submittedName>
        <fullName evidence="1">Uncharacterized protein</fullName>
    </submittedName>
</protein>
<dbReference type="Proteomes" id="UP000028681">
    <property type="component" value="Plasmid 1"/>
</dbReference>
<accession>A0A076LVV1</accession>
<keyword evidence="1" id="KW-0614">Plasmid</keyword>
<geneLocation type="plasmid" evidence="1 2">
    <name>1</name>
</geneLocation>
<organism evidence="1 2">
    <name type="scientific">Edwardsiella anguillarum ET080813</name>
    <dbReference type="NCBI Taxonomy" id="667120"/>
    <lineage>
        <taxon>Bacteria</taxon>
        <taxon>Pseudomonadati</taxon>
        <taxon>Pseudomonadota</taxon>
        <taxon>Gammaproteobacteria</taxon>
        <taxon>Enterobacterales</taxon>
        <taxon>Hafniaceae</taxon>
        <taxon>Edwardsiella</taxon>
    </lineage>
</organism>
<reference evidence="1 2" key="1">
    <citation type="journal article" date="2012" name="PLoS ONE">
        <title>Edwardsiella comparative phylogenomics reveal the new intra/inter-species taxonomic relationships, virulence evolution and niche adaptation mechanisms.</title>
        <authorList>
            <person name="Yang M."/>
            <person name="Lv Y."/>
            <person name="Xiao J."/>
            <person name="Wu H."/>
            <person name="Zheng H."/>
            <person name="Liu Q."/>
            <person name="Zhang Y."/>
            <person name="Wang Q."/>
        </authorList>
    </citation>
    <scope>NUCLEOTIDE SEQUENCE [LARGE SCALE GENOMIC DNA]</scope>
    <source>
        <strain evidence="2">080813</strain>
        <plasmid evidence="2">Plasmid 1</plasmid>
    </source>
</reference>
<gene>
    <name evidence="1" type="ORF">ETEE_p1037</name>
</gene>
<proteinExistence type="predicted"/>
<dbReference type="HOGENOM" id="CLU_3079362_0_0_6"/>
<name>A0A076LVV1_9GAMM</name>
<evidence type="ECO:0000313" key="2">
    <source>
        <dbReference type="Proteomes" id="UP000028681"/>
    </source>
</evidence>